<dbReference type="Proteomes" id="UP001055072">
    <property type="component" value="Unassembled WGS sequence"/>
</dbReference>
<evidence type="ECO:0000313" key="1">
    <source>
        <dbReference type="EMBL" id="KAI0083918.1"/>
    </source>
</evidence>
<comment type="caution">
    <text evidence="1">The sequence shown here is derived from an EMBL/GenBank/DDBJ whole genome shotgun (WGS) entry which is preliminary data.</text>
</comment>
<sequence>MKMFFRTLPLFFALATLFAILTVSNASPMKAATKRDTVESREWSNSKRMAAGLPPRPPRRKPAKPSKVRKDQFPSPSPSPSPHFNIKTFKGRIAIKPSVAAPLVGYVSGGSPARVDVKGAYGGDLEVQLKTQFLSKVPVNLEATIGNFTPPYIGGSGDDFLSAHSSASVPITNVPATLAYQQPTSEGASAIWVFDYRTHQLIPRWTNTDGSAPSVVIGYNWQKNELFLTGDLVVYNSATGSKAIAVVRLLYPTDLFLADFSSFILQEFYLSA</sequence>
<dbReference type="EMBL" id="MU274950">
    <property type="protein sequence ID" value="KAI0083918.1"/>
    <property type="molecule type" value="Genomic_DNA"/>
</dbReference>
<proteinExistence type="predicted"/>
<reference evidence="1" key="1">
    <citation type="journal article" date="2021" name="Environ. Microbiol.">
        <title>Gene family expansions and transcriptome signatures uncover fungal adaptations to wood decay.</title>
        <authorList>
            <person name="Hage H."/>
            <person name="Miyauchi S."/>
            <person name="Viragh M."/>
            <person name="Drula E."/>
            <person name="Min B."/>
            <person name="Chaduli D."/>
            <person name="Navarro D."/>
            <person name="Favel A."/>
            <person name="Norest M."/>
            <person name="Lesage-Meessen L."/>
            <person name="Balint B."/>
            <person name="Merenyi Z."/>
            <person name="de Eugenio L."/>
            <person name="Morin E."/>
            <person name="Martinez A.T."/>
            <person name="Baldrian P."/>
            <person name="Stursova M."/>
            <person name="Martinez M.J."/>
            <person name="Novotny C."/>
            <person name="Magnuson J.K."/>
            <person name="Spatafora J.W."/>
            <person name="Maurice S."/>
            <person name="Pangilinan J."/>
            <person name="Andreopoulos W."/>
            <person name="LaButti K."/>
            <person name="Hundley H."/>
            <person name="Na H."/>
            <person name="Kuo A."/>
            <person name="Barry K."/>
            <person name="Lipzen A."/>
            <person name="Henrissat B."/>
            <person name="Riley R."/>
            <person name="Ahrendt S."/>
            <person name="Nagy L.G."/>
            <person name="Grigoriev I.V."/>
            <person name="Martin F."/>
            <person name="Rosso M.N."/>
        </authorList>
    </citation>
    <scope>NUCLEOTIDE SEQUENCE</scope>
    <source>
        <strain evidence="1">CBS 384.51</strain>
    </source>
</reference>
<protein>
    <submittedName>
        <fullName evidence="1">Uncharacterized protein</fullName>
    </submittedName>
</protein>
<gene>
    <name evidence="1" type="ORF">BDY19DRAFT_974760</name>
</gene>
<name>A0ACB8TPN4_9APHY</name>
<keyword evidence="2" id="KW-1185">Reference proteome</keyword>
<organism evidence="1 2">
    <name type="scientific">Irpex rosettiformis</name>
    <dbReference type="NCBI Taxonomy" id="378272"/>
    <lineage>
        <taxon>Eukaryota</taxon>
        <taxon>Fungi</taxon>
        <taxon>Dikarya</taxon>
        <taxon>Basidiomycota</taxon>
        <taxon>Agaricomycotina</taxon>
        <taxon>Agaricomycetes</taxon>
        <taxon>Polyporales</taxon>
        <taxon>Irpicaceae</taxon>
        <taxon>Irpex</taxon>
    </lineage>
</organism>
<evidence type="ECO:0000313" key="2">
    <source>
        <dbReference type="Proteomes" id="UP001055072"/>
    </source>
</evidence>
<accession>A0ACB8TPN4</accession>